<dbReference type="GO" id="GO:0005829">
    <property type="term" value="C:cytosol"/>
    <property type="evidence" value="ECO:0007669"/>
    <property type="project" value="TreeGrafter"/>
</dbReference>
<dbReference type="GO" id="GO:0003677">
    <property type="term" value="F:DNA binding"/>
    <property type="evidence" value="ECO:0007669"/>
    <property type="project" value="InterPro"/>
</dbReference>
<dbReference type="Gene3D" id="1.10.150.20">
    <property type="entry name" value="5' to 3' exonuclease, C-terminal subdomain"/>
    <property type="match status" value="1"/>
</dbReference>
<dbReference type="FunFam" id="3.20.20.140:FF:000047">
    <property type="entry name" value="PHP domain-containing protein"/>
    <property type="match status" value="1"/>
</dbReference>
<dbReference type="InterPro" id="IPR004013">
    <property type="entry name" value="PHP_dom"/>
</dbReference>
<dbReference type="InterPro" id="IPR037160">
    <property type="entry name" value="DNA_Pol_thumb_sf"/>
</dbReference>
<evidence type="ECO:0000259" key="3">
    <source>
        <dbReference type="SMART" id="SM00481"/>
    </source>
</evidence>
<dbReference type="Pfam" id="PF14520">
    <property type="entry name" value="HHH_5"/>
    <property type="match status" value="1"/>
</dbReference>
<dbReference type="PANTHER" id="PTHR36928:SF1">
    <property type="entry name" value="PHOSPHATASE YCDX-RELATED"/>
    <property type="match status" value="1"/>
</dbReference>
<dbReference type="GO" id="GO:0003887">
    <property type="term" value="F:DNA-directed DNA polymerase activity"/>
    <property type="evidence" value="ECO:0007669"/>
    <property type="project" value="InterPro"/>
</dbReference>
<dbReference type="InterPro" id="IPR010994">
    <property type="entry name" value="RuvA_2-like"/>
</dbReference>
<dbReference type="SUPFAM" id="SSF81301">
    <property type="entry name" value="Nucleotidyltransferase"/>
    <property type="match status" value="1"/>
</dbReference>
<dbReference type="NCBIfam" id="NF006375">
    <property type="entry name" value="PRK08609.1"/>
    <property type="match status" value="1"/>
</dbReference>
<dbReference type="Pfam" id="PF14716">
    <property type="entry name" value="HHH_8"/>
    <property type="match status" value="1"/>
</dbReference>
<dbReference type="SMART" id="SM00481">
    <property type="entry name" value="POLIIIAc"/>
    <property type="match status" value="1"/>
</dbReference>
<dbReference type="SUPFAM" id="SSF47781">
    <property type="entry name" value="RuvA domain 2-like"/>
    <property type="match status" value="1"/>
</dbReference>
<dbReference type="Pfam" id="PF02811">
    <property type="entry name" value="PHP"/>
    <property type="match status" value="1"/>
</dbReference>
<dbReference type="SMART" id="SM00483">
    <property type="entry name" value="POLXc"/>
    <property type="match status" value="1"/>
</dbReference>
<evidence type="ECO:0000259" key="4">
    <source>
        <dbReference type="SMART" id="SM00483"/>
    </source>
</evidence>
<comment type="caution">
    <text evidence="5">The sequence shown here is derived from an EMBL/GenBank/DDBJ whole genome shotgun (WGS) entry which is preliminary data.</text>
</comment>
<gene>
    <name evidence="5" type="ORF">BSOLF_1271</name>
</gene>
<evidence type="ECO:0000256" key="2">
    <source>
        <dbReference type="ARBA" id="ARBA00022695"/>
    </source>
</evidence>
<dbReference type="GO" id="GO:0008270">
    <property type="term" value="F:zinc ion binding"/>
    <property type="evidence" value="ECO:0007669"/>
    <property type="project" value="TreeGrafter"/>
</dbReference>
<dbReference type="InterPro" id="IPR047967">
    <property type="entry name" value="PolX_PHP"/>
</dbReference>
<organism evidence="5 6">
    <name type="scientific">Candidatus Carbonibacillus altaicus</name>
    <dbReference type="NCBI Taxonomy" id="2163959"/>
    <lineage>
        <taxon>Bacteria</taxon>
        <taxon>Bacillati</taxon>
        <taxon>Bacillota</taxon>
        <taxon>Bacilli</taxon>
        <taxon>Bacillales</taxon>
        <taxon>Candidatus Carbonibacillus</taxon>
    </lineage>
</organism>
<dbReference type="CDD" id="cd07436">
    <property type="entry name" value="PHP_PolX"/>
    <property type="match status" value="1"/>
</dbReference>
<dbReference type="InterPro" id="IPR010996">
    <property type="entry name" value="HHH_MUS81"/>
</dbReference>
<dbReference type="Gene3D" id="1.10.150.110">
    <property type="entry name" value="DNA polymerase beta, N-terminal domain-like"/>
    <property type="match status" value="1"/>
</dbReference>
<dbReference type="InterPro" id="IPR029398">
    <property type="entry name" value="PolB_thumb"/>
</dbReference>
<evidence type="ECO:0000256" key="1">
    <source>
        <dbReference type="ARBA" id="ARBA00022679"/>
    </source>
</evidence>
<accession>A0A2R6Y4F9</accession>
<name>A0A2R6Y4F9_9BACL</name>
<dbReference type="SUPFAM" id="SSF47802">
    <property type="entry name" value="DNA polymerase beta, N-terminal domain-like"/>
    <property type="match status" value="1"/>
</dbReference>
<reference evidence="6" key="1">
    <citation type="journal article" date="2018" name="Sci. Rep.">
        <title>Lignite coal burning seam in the remote Altai Mountains harbors a hydrogen-driven thermophilic microbial community.</title>
        <authorList>
            <person name="Kadnikov V.V."/>
            <person name="Mardanov A.V."/>
            <person name="Ivasenko D.A."/>
            <person name="Antsiferov D.V."/>
            <person name="Beletsky A.V."/>
            <person name="Karnachuk O.V."/>
            <person name="Ravin N.V."/>
        </authorList>
    </citation>
    <scope>NUCLEOTIDE SEQUENCE [LARGE SCALE GENOMIC DNA]</scope>
</reference>
<sequence>MDNQRIAQILEEMADLSEIIGDNTFKIQAYRRAAETIFRLNEPIQEVWARGESIPGIGKGIRTLIEAITPDGESPELVRLRAEVPAELIKLTRIPGIGPKTVGRLWQALGVRTLEEVKQAAKEQKIRAIKGVGAKTEMLLLRGIEKAEMPKERWPLIEALSISEEICARLRDYPEVKRCEVAGSIRRARELVKDIDLVVMTEAAPAVAERLKTFPGNIEVVAWGEEKISFRYASLQPIAVDVRLFSPEQFASGLVHFTGSKEHNVFLRQRAKEKGWKLSEYGLEDERTGEIQTFEQEEALYAALSIPYFTPELRDTEVVGGDAFWKAATAASLEALIKQEDIQGDLHMHTTASDGGDSIEAMARAAKKMGYRYIAVTDHSQSLKVARGLTVEQLLQHMEAIRTVEEKLSNEWGEPFYILRGAEVDILPDGTLDYPDEILERLDLVIASVHTSFKQSNEEMTARILRAARHPFVDIIAHPTGRLIGRREAYGLDVGKLIEQAAVSGVVLELNSYPERLDLSPSYLRLAQEAGVQLAINTDAHHTDGLAWMALGVKIARKALLRPAQVINTWPPEKLFQFLARHRKHWRKR</sequence>
<dbReference type="InterPro" id="IPR043519">
    <property type="entry name" value="NT_sf"/>
</dbReference>
<dbReference type="InterPro" id="IPR027421">
    <property type="entry name" value="DNA_pol_lamdba_lyase_dom_sf"/>
</dbReference>
<dbReference type="Gene3D" id="3.30.460.10">
    <property type="entry name" value="Beta Polymerase, domain 2"/>
    <property type="match status" value="1"/>
</dbReference>
<proteinExistence type="predicted"/>
<dbReference type="Pfam" id="PF14791">
    <property type="entry name" value="DNA_pol_B_thumb"/>
    <property type="match status" value="1"/>
</dbReference>
<dbReference type="AlphaFoldDB" id="A0A2R6Y4F9"/>
<dbReference type="Proteomes" id="UP000244338">
    <property type="component" value="Unassembled WGS sequence"/>
</dbReference>
<keyword evidence="2" id="KW-0548">Nucleotidyltransferase</keyword>
<dbReference type="PANTHER" id="PTHR36928">
    <property type="entry name" value="PHOSPHATASE YCDX-RELATED"/>
    <property type="match status" value="1"/>
</dbReference>
<dbReference type="CDD" id="cd00141">
    <property type="entry name" value="NT_POLXc"/>
    <property type="match status" value="1"/>
</dbReference>
<feature type="domain" description="DNA-directed DNA polymerase X" evidence="4">
    <location>
        <begin position="1"/>
        <end position="315"/>
    </location>
</feature>
<evidence type="ECO:0000313" key="6">
    <source>
        <dbReference type="Proteomes" id="UP000244338"/>
    </source>
</evidence>
<dbReference type="InterPro" id="IPR003141">
    <property type="entry name" value="Pol/His_phosphatase_N"/>
</dbReference>
<dbReference type="PIRSF" id="PIRSF005047">
    <property type="entry name" value="UCP005047_YshC"/>
    <property type="match status" value="1"/>
</dbReference>
<keyword evidence="1" id="KW-0808">Transferase</keyword>
<feature type="domain" description="Polymerase/histidinol phosphatase N-terminal" evidence="3">
    <location>
        <begin position="344"/>
        <end position="428"/>
    </location>
</feature>
<evidence type="ECO:0000313" key="5">
    <source>
        <dbReference type="EMBL" id="PTQ57567.1"/>
    </source>
</evidence>
<dbReference type="InterPro" id="IPR002054">
    <property type="entry name" value="DNA-dir_DNA_pol_X"/>
</dbReference>
<dbReference type="GO" id="GO:0042578">
    <property type="term" value="F:phosphoric ester hydrolase activity"/>
    <property type="evidence" value="ECO:0007669"/>
    <property type="project" value="TreeGrafter"/>
</dbReference>
<dbReference type="Gene3D" id="3.20.20.140">
    <property type="entry name" value="Metal-dependent hydrolases"/>
    <property type="match status" value="1"/>
</dbReference>
<dbReference type="EMBL" id="PEBX01000005">
    <property type="protein sequence ID" value="PTQ57567.1"/>
    <property type="molecule type" value="Genomic_DNA"/>
</dbReference>
<dbReference type="InterPro" id="IPR022311">
    <property type="entry name" value="PolX-like"/>
</dbReference>
<dbReference type="InterPro" id="IPR050243">
    <property type="entry name" value="PHP_phosphatase"/>
</dbReference>
<dbReference type="Gene3D" id="3.30.210.10">
    <property type="entry name" value="DNA polymerase, thumb domain"/>
    <property type="match status" value="1"/>
</dbReference>
<protein>
    <submittedName>
        <fullName evidence="5">DNA polymerase X family</fullName>
    </submittedName>
</protein>
<dbReference type="SUPFAM" id="SSF89550">
    <property type="entry name" value="PHP domain-like"/>
    <property type="match status" value="1"/>
</dbReference>
<dbReference type="InterPro" id="IPR016195">
    <property type="entry name" value="Pol/histidinol_Pase-like"/>
</dbReference>